<accession>A0ABN3PXV3</accession>
<sequence length="95" mass="10339">MTTQPQTFAWRLRCRVCNATADTNWTLLLARRVGPSCNECGSPEVTAQETGTSVSVAFPRPLVPPVQWWQCCNCGGTGLDSYGDTCPHCNGYGHC</sequence>
<dbReference type="Proteomes" id="UP001501509">
    <property type="component" value="Unassembled WGS sequence"/>
</dbReference>
<comment type="caution">
    <text evidence="1">The sequence shown here is derived from an EMBL/GenBank/DDBJ whole genome shotgun (WGS) entry which is preliminary data.</text>
</comment>
<keyword evidence="2" id="KW-1185">Reference proteome</keyword>
<proteinExistence type="predicted"/>
<organism evidence="1 2">
    <name type="scientific">Actinomadura fulvescens</name>
    <dbReference type="NCBI Taxonomy" id="46160"/>
    <lineage>
        <taxon>Bacteria</taxon>
        <taxon>Bacillati</taxon>
        <taxon>Actinomycetota</taxon>
        <taxon>Actinomycetes</taxon>
        <taxon>Streptosporangiales</taxon>
        <taxon>Thermomonosporaceae</taxon>
        <taxon>Actinomadura</taxon>
    </lineage>
</organism>
<dbReference type="EMBL" id="BAAATD010000006">
    <property type="protein sequence ID" value="GAA2607684.1"/>
    <property type="molecule type" value="Genomic_DNA"/>
</dbReference>
<protein>
    <recommendedName>
        <fullName evidence="3">Small CPxCG-related zinc finger protein</fullName>
    </recommendedName>
</protein>
<gene>
    <name evidence="1" type="ORF">GCM10010411_47380</name>
</gene>
<name>A0ABN3PXV3_9ACTN</name>
<reference evidence="1 2" key="1">
    <citation type="journal article" date="2019" name="Int. J. Syst. Evol. Microbiol.">
        <title>The Global Catalogue of Microorganisms (GCM) 10K type strain sequencing project: providing services to taxonomists for standard genome sequencing and annotation.</title>
        <authorList>
            <consortium name="The Broad Institute Genomics Platform"/>
            <consortium name="The Broad Institute Genome Sequencing Center for Infectious Disease"/>
            <person name="Wu L."/>
            <person name="Ma J."/>
        </authorList>
    </citation>
    <scope>NUCLEOTIDE SEQUENCE [LARGE SCALE GENOMIC DNA]</scope>
    <source>
        <strain evidence="1 2">JCM 6833</strain>
    </source>
</reference>
<dbReference type="RefSeq" id="WP_344544150.1">
    <property type="nucleotide sequence ID" value="NZ_BAAATD010000006.1"/>
</dbReference>
<evidence type="ECO:0000313" key="1">
    <source>
        <dbReference type="EMBL" id="GAA2607684.1"/>
    </source>
</evidence>
<evidence type="ECO:0008006" key="3">
    <source>
        <dbReference type="Google" id="ProtNLM"/>
    </source>
</evidence>
<evidence type="ECO:0000313" key="2">
    <source>
        <dbReference type="Proteomes" id="UP001501509"/>
    </source>
</evidence>